<dbReference type="Gene3D" id="3.30.470.30">
    <property type="entry name" value="DNA ligase/mRNA capping enzyme"/>
    <property type="match status" value="1"/>
</dbReference>
<dbReference type="GO" id="GO:0003911">
    <property type="term" value="F:DNA ligase (NAD+) activity"/>
    <property type="evidence" value="ECO:0007669"/>
    <property type="project" value="UniProtKB-EC"/>
</dbReference>
<organism evidence="9 10">
    <name type="scientific">Bacteroides ovatus</name>
    <dbReference type="NCBI Taxonomy" id="28116"/>
    <lineage>
        <taxon>Bacteria</taxon>
        <taxon>Pseudomonadati</taxon>
        <taxon>Bacteroidota</taxon>
        <taxon>Bacteroidia</taxon>
        <taxon>Bacteroidales</taxon>
        <taxon>Bacteroidaceae</taxon>
        <taxon>Bacteroides</taxon>
    </lineage>
</organism>
<evidence type="ECO:0000256" key="2">
    <source>
        <dbReference type="ARBA" id="ARBA00022598"/>
    </source>
</evidence>
<sequence>DCTSHYRASIQCYNPASSFHYTFGEFVINRSDWEQHFHGKRSKFTGDIFKSPRNTAAGLLNRDEPCDYLEHASFFRYGVDESSLHDYNNFHSLIETICNIYQQEHLYHFAFIDELNEELLMNLFKEWSKVYPIDGIVIYIDDLHLWEVIGRHQTSGNPLYAIAYKHPDFTESFETTVKGIVWKVSKSGALKPVVNIEMVDTGDCNMENPTGYNAGWINDHEIAKGAEILVTRSGGVIPKILSTLSPATQEEQEKLWDEMSECPHCGSSTMWNENHIELCCTNPSCPGVQLAKIIFFYLTCGAENMGEETLSKIFNAGFTSIPAILNVTFNDLIKIEGFGDSISNIILENNRK</sequence>
<dbReference type="GO" id="GO:0006281">
    <property type="term" value="P:DNA repair"/>
    <property type="evidence" value="ECO:0007669"/>
    <property type="project" value="UniProtKB-KW"/>
</dbReference>
<keyword evidence="4" id="KW-0227">DNA damage</keyword>
<evidence type="ECO:0000256" key="3">
    <source>
        <dbReference type="ARBA" id="ARBA00022705"/>
    </source>
</evidence>
<feature type="non-terminal residue" evidence="9">
    <location>
        <position position="352"/>
    </location>
</feature>
<protein>
    <recommendedName>
        <fullName evidence="1">DNA ligase (NAD(+))</fullName>
        <ecNumber evidence="1">6.5.1.2</ecNumber>
    </recommendedName>
</protein>
<feature type="non-terminal residue" evidence="9">
    <location>
        <position position="1"/>
    </location>
</feature>
<evidence type="ECO:0000256" key="7">
    <source>
        <dbReference type="ARBA" id="ARBA00034005"/>
    </source>
</evidence>
<dbReference type="SUPFAM" id="SSF47781">
    <property type="entry name" value="RuvA domain 2-like"/>
    <property type="match status" value="1"/>
</dbReference>
<keyword evidence="2" id="KW-0436">Ligase</keyword>
<dbReference type="SUPFAM" id="SSF50249">
    <property type="entry name" value="Nucleic acid-binding proteins"/>
    <property type="match status" value="1"/>
</dbReference>
<reference evidence="9 10" key="1">
    <citation type="journal article" date="2019" name="Nat. Med.">
        <title>A library of human gut bacterial isolates paired with longitudinal multiomics data enables mechanistic microbiome research.</title>
        <authorList>
            <person name="Poyet M."/>
            <person name="Groussin M."/>
            <person name="Gibbons S.M."/>
            <person name="Avila-Pacheco J."/>
            <person name="Jiang X."/>
            <person name="Kearney S.M."/>
            <person name="Perrotta A.R."/>
            <person name="Berdy B."/>
            <person name="Zhao S."/>
            <person name="Lieberman T.D."/>
            <person name="Swanson P.K."/>
            <person name="Smith M."/>
            <person name="Roesemann S."/>
            <person name="Alexander J.E."/>
            <person name="Rich S.A."/>
            <person name="Livny J."/>
            <person name="Vlamakis H."/>
            <person name="Clish C."/>
            <person name="Bullock K."/>
            <person name="Deik A."/>
            <person name="Scott J."/>
            <person name="Pierce K.A."/>
            <person name="Xavier R.J."/>
            <person name="Alm E.J."/>
        </authorList>
    </citation>
    <scope>NUCLEOTIDE SEQUENCE [LARGE SCALE GENOMIC DNA]</scope>
    <source>
        <strain evidence="9 10">BIOML-A14</strain>
    </source>
</reference>
<feature type="domain" description="NAD-dependent DNA ligase N-terminal" evidence="8">
    <location>
        <begin position="1"/>
        <end position="302"/>
    </location>
</feature>
<gene>
    <name evidence="9" type="ORF">F3B98_33510</name>
</gene>
<dbReference type="InterPro" id="IPR013839">
    <property type="entry name" value="DNAligase_adenylation"/>
</dbReference>
<dbReference type="EMBL" id="VWFO01000782">
    <property type="protein sequence ID" value="KAA4644302.1"/>
    <property type="molecule type" value="Genomic_DNA"/>
</dbReference>
<dbReference type="Pfam" id="PF03120">
    <property type="entry name" value="OB_DNA_ligase"/>
    <property type="match status" value="1"/>
</dbReference>
<proteinExistence type="predicted"/>
<dbReference type="Pfam" id="PF01653">
    <property type="entry name" value="DNA_ligase_aden"/>
    <property type="match status" value="1"/>
</dbReference>
<accession>A0A642C4J6</accession>
<dbReference type="GO" id="GO:0006260">
    <property type="term" value="P:DNA replication"/>
    <property type="evidence" value="ECO:0007669"/>
    <property type="project" value="UniProtKB-KW"/>
</dbReference>
<evidence type="ECO:0000313" key="10">
    <source>
        <dbReference type="Proteomes" id="UP000435985"/>
    </source>
</evidence>
<keyword evidence="6" id="KW-0234">DNA repair</keyword>
<dbReference type="AlphaFoldDB" id="A0A642C4J6"/>
<evidence type="ECO:0000256" key="6">
    <source>
        <dbReference type="ARBA" id="ARBA00023204"/>
    </source>
</evidence>
<evidence type="ECO:0000256" key="1">
    <source>
        <dbReference type="ARBA" id="ARBA00012722"/>
    </source>
</evidence>
<dbReference type="InterPro" id="IPR012340">
    <property type="entry name" value="NA-bd_OB-fold"/>
</dbReference>
<dbReference type="SMART" id="SM00532">
    <property type="entry name" value="LIGANc"/>
    <property type="match status" value="1"/>
</dbReference>
<dbReference type="SUPFAM" id="SSF56091">
    <property type="entry name" value="DNA ligase/mRNA capping enzyme, catalytic domain"/>
    <property type="match status" value="1"/>
</dbReference>
<comment type="caution">
    <text evidence="9">The sequence shown here is derived from an EMBL/GenBank/DDBJ whole genome shotgun (WGS) entry which is preliminary data.</text>
</comment>
<keyword evidence="3" id="KW-0235">DNA replication</keyword>
<dbReference type="InterPro" id="IPR010994">
    <property type="entry name" value="RuvA_2-like"/>
</dbReference>
<dbReference type="EC" id="6.5.1.2" evidence="1"/>
<dbReference type="Proteomes" id="UP000435985">
    <property type="component" value="Unassembled WGS sequence"/>
</dbReference>
<evidence type="ECO:0000256" key="5">
    <source>
        <dbReference type="ARBA" id="ARBA00023027"/>
    </source>
</evidence>
<dbReference type="InterPro" id="IPR013840">
    <property type="entry name" value="DNAligase_N"/>
</dbReference>
<dbReference type="Gene3D" id="2.40.50.140">
    <property type="entry name" value="Nucleic acid-binding proteins"/>
    <property type="match status" value="1"/>
</dbReference>
<evidence type="ECO:0000313" key="9">
    <source>
        <dbReference type="EMBL" id="KAA4644302.1"/>
    </source>
</evidence>
<name>A0A642C4J6_BACOV</name>
<keyword evidence="5" id="KW-0520">NAD</keyword>
<evidence type="ECO:0000259" key="8">
    <source>
        <dbReference type="SMART" id="SM00532"/>
    </source>
</evidence>
<comment type="catalytic activity">
    <reaction evidence="7">
        <text>NAD(+) + (deoxyribonucleotide)n-3'-hydroxyl + 5'-phospho-(deoxyribonucleotide)m = (deoxyribonucleotide)n+m + AMP + beta-nicotinamide D-nucleotide.</text>
        <dbReference type="EC" id="6.5.1.2"/>
    </reaction>
</comment>
<evidence type="ECO:0000256" key="4">
    <source>
        <dbReference type="ARBA" id="ARBA00022763"/>
    </source>
</evidence>
<dbReference type="InterPro" id="IPR004150">
    <property type="entry name" value="NAD_DNA_ligase_OB"/>
</dbReference>
<dbReference type="Gene3D" id="1.10.150.20">
    <property type="entry name" value="5' to 3' exonuclease, C-terminal subdomain"/>
    <property type="match status" value="1"/>
</dbReference>